<gene>
    <name evidence="4" type="ORF">AWN73_01350</name>
</gene>
<organism evidence="4 5">
    <name type="scientific">Clostridium butyricum</name>
    <dbReference type="NCBI Taxonomy" id="1492"/>
    <lineage>
        <taxon>Bacteria</taxon>
        <taxon>Bacillati</taxon>
        <taxon>Bacillota</taxon>
        <taxon>Clostridia</taxon>
        <taxon>Eubacteriales</taxon>
        <taxon>Clostridiaceae</taxon>
        <taxon>Clostridium</taxon>
    </lineage>
</organism>
<accession>A0A2S7FC44</accession>
<keyword evidence="3" id="KW-1133">Transmembrane helix</keyword>
<dbReference type="PROSITE" id="PS51170">
    <property type="entry name" value="CW"/>
    <property type="match status" value="1"/>
</dbReference>
<name>A0A2S7FC44_CLOBU</name>
<evidence type="ECO:0000313" key="4">
    <source>
        <dbReference type="EMBL" id="PPV15766.1"/>
    </source>
</evidence>
<protein>
    <submittedName>
        <fullName evidence="4">Cell wall-binding protein</fullName>
    </submittedName>
</protein>
<evidence type="ECO:0000313" key="5">
    <source>
        <dbReference type="Proteomes" id="UP000238081"/>
    </source>
</evidence>
<evidence type="ECO:0000256" key="3">
    <source>
        <dbReference type="SAM" id="Phobius"/>
    </source>
</evidence>
<feature type="repeat" description="Cell wall-binding" evidence="2">
    <location>
        <begin position="49"/>
        <end position="68"/>
    </location>
</feature>
<keyword evidence="3" id="KW-0812">Transmembrane</keyword>
<reference evidence="4 5" key="1">
    <citation type="submission" date="2016-01" db="EMBL/GenBank/DDBJ databases">
        <title>Characterization of the Clostridium difficile lineages that are prevalent in Hong Kong and China.</title>
        <authorList>
            <person name="Kwok J.S.-L."/>
            <person name="Lam W.-Y."/>
            <person name="Ip M."/>
            <person name="Chan T.-F."/>
            <person name="Hawkey P.M."/>
            <person name="Tsui S.K.-W."/>
        </authorList>
    </citation>
    <scope>NUCLEOTIDE SEQUENCE [LARGE SCALE GENOMIC DNA]</scope>
    <source>
        <strain evidence="4 5">300064</strain>
    </source>
</reference>
<sequence>MRRIQKFIIIFFMTITCVTTLPAYAWTSEGNGWINGTMGWSYMINGFYSDGWNNIDGKWYYFYKDTNFMAHDTIIDGYYINSDGVWIENAPYPIEQIIKNDKDYLNNTFKDIQWSFYTDESVSLKEICNEYWDVPDIIGNMYWIQDREIDLLGYFVSGDNVYCLANQGGTDIYKIENGKIIESIPYEISNSYSWRKI</sequence>
<dbReference type="SUPFAM" id="SSF69360">
    <property type="entry name" value="Cell wall binding repeat"/>
    <property type="match status" value="1"/>
</dbReference>
<dbReference type="InterPro" id="IPR018337">
    <property type="entry name" value="Cell_wall/Cho-bd_repeat"/>
</dbReference>
<dbReference type="EMBL" id="LRDH01000096">
    <property type="protein sequence ID" value="PPV15766.1"/>
    <property type="molecule type" value="Genomic_DNA"/>
</dbReference>
<keyword evidence="1" id="KW-0677">Repeat</keyword>
<dbReference type="Gene3D" id="2.10.270.10">
    <property type="entry name" value="Cholin Binding"/>
    <property type="match status" value="1"/>
</dbReference>
<comment type="caution">
    <text evidence="4">The sequence shown here is derived from an EMBL/GenBank/DDBJ whole genome shotgun (WGS) entry which is preliminary data.</text>
</comment>
<feature type="transmembrane region" description="Helical" evidence="3">
    <location>
        <begin position="7"/>
        <end position="26"/>
    </location>
</feature>
<dbReference type="Proteomes" id="UP000238081">
    <property type="component" value="Unassembled WGS sequence"/>
</dbReference>
<evidence type="ECO:0000256" key="1">
    <source>
        <dbReference type="ARBA" id="ARBA00022737"/>
    </source>
</evidence>
<proteinExistence type="predicted"/>
<keyword evidence="3" id="KW-0472">Membrane</keyword>
<evidence type="ECO:0000256" key="2">
    <source>
        <dbReference type="PROSITE-ProRule" id="PRU00591"/>
    </source>
</evidence>
<dbReference type="AlphaFoldDB" id="A0A2S7FC44"/>
<dbReference type="RefSeq" id="WP_043661491.1">
    <property type="nucleotide sequence ID" value="NZ_JSEG01000001.1"/>
</dbReference>